<evidence type="ECO:0000256" key="7">
    <source>
        <dbReference type="ARBA" id="ARBA00034000"/>
    </source>
</evidence>
<evidence type="ECO:0000256" key="5">
    <source>
        <dbReference type="ARBA" id="ARBA00022801"/>
    </source>
</evidence>
<dbReference type="Pfam" id="PF00912">
    <property type="entry name" value="Transgly"/>
    <property type="match status" value="1"/>
</dbReference>
<feature type="domain" description="Glycosyl transferase family 51" evidence="12">
    <location>
        <begin position="310"/>
        <end position="470"/>
    </location>
</feature>
<feature type="compositionally biased region" description="Pro residues" evidence="9">
    <location>
        <begin position="62"/>
        <end position="71"/>
    </location>
</feature>
<evidence type="ECO:0000313" key="14">
    <source>
        <dbReference type="Proteomes" id="UP000249915"/>
    </source>
</evidence>
<reference evidence="13 14" key="1">
    <citation type="submission" date="2016-07" db="EMBL/GenBank/DDBJ databases">
        <title>Draft genome sequence of Prauserella muralis DSM 45305, isolated from a mould-covered wall in an indoor environment.</title>
        <authorList>
            <person name="Ruckert C."/>
            <person name="Albersmeier A."/>
            <person name="Jiang C.-L."/>
            <person name="Jiang Y."/>
            <person name="Kalinowski J."/>
            <person name="Schneider O."/>
            <person name="Winkler A."/>
            <person name="Zotchev S.B."/>
        </authorList>
    </citation>
    <scope>NUCLEOTIDE SEQUENCE [LARGE SCALE GENOMIC DNA]</scope>
    <source>
        <strain evidence="13 14">DSM 45305</strain>
    </source>
</reference>
<dbReference type="GO" id="GO:0006508">
    <property type="term" value="P:proteolysis"/>
    <property type="evidence" value="ECO:0007669"/>
    <property type="project" value="UniProtKB-KW"/>
</dbReference>
<keyword evidence="14" id="KW-1185">Reference proteome</keyword>
<keyword evidence="10" id="KW-0472">Membrane</keyword>
<name>A0A2V4BC43_9PSEU</name>
<evidence type="ECO:0000256" key="8">
    <source>
        <dbReference type="ARBA" id="ARBA00049902"/>
    </source>
</evidence>
<evidence type="ECO:0000256" key="9">
    <source>
        <dbReference type="SAM" id="MobiDB-lite"/>
    </source>
</evidence>
<keyword evidence="5" id="KW-0378">Hydrolase</keyword>
<keyword evidence="2" id="KW-0645">Protease</keyword>
<feature type="domain" description="Penicillin-binding protein transpeptidase" evidence="11">
    <location>
        <begin position="563"/>
        <end position="832"/>
    </location>
</feature>
<dbReference type="GO" id="GO:0008955">
    <property type="term" value="F:peptidoglycan glycosyltransferase activity"/>
    <property type="evidence" value="ECO:0007669"/>
    <property type="project" value="UniProtKB-EC"/>
</dbReference>
<dbReference type="SUPFAM" id="SSF56601">
    <property type="entry name" value="beta-lactamase/transpeptidase-like"/>
    <property type="match status" value="1"/>
</dbReference>
<evidence type="ECO:0000256" key="6">
    <source>
        <dbReference type="ARBA" id="ARBA00023268"/>
    </source>
</evidence>
<proteinExistence type="predicted"/>
<dbReference type="GO" id="GO:0009252">
    <property type="term" value="P:peptidoglycan biosynthetic process"/>
    <property type="evidence" value="ECO:0007669"/>
    <property type="project" value="TreeGrafter"/>
</dbReference>
<evidence type="ECO:0000256" key="3">
    <source>
        <dbReference type="ARBA" id="ARBA00022676"/>
    </source>
</evidence>
<feature type="region of interest" description="Disordered" evidence="9">
    <location>
        <begin position="880"/>
        <end position="962"/>
    </location>
</feature>
<feature type="compositionally biased region" description="Basic and acidic residues" evidence="9">
    <location>
        <begin position="205"/>
        <end position="221"/>
    </location>
</feature>
<sequence length="962" mass="103716">MWEGLVVNDHGNHGWPEEEPPSGRHGQWPSGDEPGPQWPSGDEPVRPQRPPRYVRPQQPRQPRQPQPPQSPQQPQWPGGEGQHPPRRPDGGGRPPAGPRQGVPPHHPQGGRPMPPPPPGRGQQGPPPPGSRPPGGPPQNVRRQPPPPPRQQGGRSAADQPTGLVPPAPGAPEDREPELITHRAHNGTGHDDHDGYGYDDHDGYGYDDDRWSDDDQRFHESGFDEDPDGTGADKAPLTPAQRKKRRWRRIRRTLYACVGIFLVLPALAFTITYFLVDVPSPEEVAAEQGKVVTFYYANGKEMGRDIPPDGGNRIILKPEDITPVVRHAVYAAEDATFETNAGFDISGIMRAAWNQVTGGVGGGSTISQQYIKKATQNEEYSYTRKWTELVKAFKMNNEQSKDEIITAYLNTIYFGRGAYGIQTAAQAYFGKDAKDLNASEAALLAGMIQQPGRSENAEVRLSRWTYVMDQMVKNRWITEAERRAAKVPTPIPVEQSKPDAITGPDAFIEQRVKAELEAKGYPEEKLQSGGYKVYLTIDERAQRLAKRAVNEVMADQPAGLKRALVAVDPRTGGVLAYYGGPNKPGVDEIDWANTPRNPGSAYKPFDLVALLQRGKGLGEVYDGSSPRQFGSVTVSNSENAQCPQCTVAEAMERSINTVFYDMVVNELGPKAVVDAALDAGIPEKHGDLATMGSLDGNISIGGGDTLVTPTDMAGAYATFAANGVRHDTHFVAKLTTSDGDVIFDETTKAATKGEPAFSSDPEKSKQIAGNVTQSLLPVPISSEIACADGRPCAGKTGTHQYVSPDGEKSVNDNSQAWMVGYTPQISTASYVGADRNTVAIRDASGSPIYGSGLPGEIWQEFMNLYLEGMPEAEFPEVEPIGKVPTVPEEDDSSPTSSAPSSTSSTTTPPPPPSPTTETPTPTSSTETETSTDETETDDPSRPTGILPGGEWGRDPSEGGGGNN</sequence>
<dbReference type="PANTHER" id="PTHR32282">
    <property type="entry name" value="BINDING PROTEIN TRANSPEPTIDASE, PUTATIVE-RELATED"/>
    <property type="match status" value="1"/>
</dbReference>
<evidence type="ECO:0000256" key="1">
    <source>
        <dbReference type="ARBA" id="ARBA00022645"/>
    </source>
</evidence>
<evidence type="ECO:0000256" key="4">
    <source>
        <dbReference type="ARBA" id="ARBA00022679"/>
    </source>
</evidence>
<feature type="region of interest" description="Disordered" evidence="9">
    <location>
        <begin position="1"/>
        <end position="174"/>
    </location>
</feature>
<dbReference type="Proteomes" id="UP000249915">
    <property type="component" value="Unassembled WGS sequence"/>
</dbReference>
<evidence type="ECO:0000313" key="13">
    <source>
        <dbReference type="EMBL" id="PXY31619.1"/>
    </source>
</evidence>
<feature type="compositionally biased region" description="Low complexity" evidence="9">
    <location>
        <begin position="892"/>
        <end position="905"/>
    </location>
</feature>
<keyword evidence="10" id="KW-1133">Transmembrane helix</keyword>
<dbReference type="SUPFAM" id="SSF53955">
    <property type="entry name" value="Lysozyme-like"/>
    <property type="match status" value="1"/>
</dbReference>
<protein>
    <submittedName>
        <fullName evidence="13">Carboxypeptidase</fullName>
    </submittedName>
</protein>
<dbReference type="Gene3D" id="1.10.3810.10">
    <property type="entry name" value="Biosynthetic peptidoglycan transglycosylase-like"/>
    <property type="match status" value="1"/>
</dbReference>
<accession>A0A2V4BC43</accession>
<feature type="transmembrane region" description="Helical" evidence="10">
    <location>
        <begin position="252"/>
        <end position="275"/>
    </location>
</feature>
<dbReference type="AlphaFoldDB" id="A0A2V4BC43"/>
<gene>
    <name evidence="13" type="ORF">BAY60_04430</name>
</gene>
<evidence type="ECO:0000259" key="12">
    <source>
        <dbReference type="Pfam" id="PF00912"/>
    </source>
</evidence>
<comment type="caution">
    <text evidence="13">The sequence shown here is derived from an EMBL/GenBank/DDBJ whole genome shotgun (WGS) entry which is preliminary data.</text>
</comment>
<dbReference type="InterPro" id="IPR036950">
    <property type="entry name" value="PBP_transglycosylase"/>
</dbReference>
<keyword evidence="3" id="KW-0328">Glycosyltransferase</keyword>
<dbReference type="InterPro" id="IPR001460">
    <property type="entry name" value="PCN-bd_Tpept"/>
</dbReference>
<dbReference type="GO" id="GO:0030288">
    <property type="term" value="C:outer membrane-bounded periplasmic space"/>
    <property type="evidence" value="ECO:0007669"/>
    <property type="project" value="TreeGrafter"/>
</dbReference>
<evidence type="ECO:0000256" key="10">
    <source>
        <dbReference type="SAM" id="Phobius"/>
    </source>
</evidence>
<dbReference type="EMBL" id="MASW01000001">
    <property type="protein sequence ID" value="PXY31619.1"/>
    <property type="molecule type" value="Genomic_DNA"/>
</dbReference>
<dbReference type="Gene3D" id="3.40.710.10">
    <property type="entry name" value="DD-peptidase/beta-lactamase superfamily"/>
    <property type="match status" value="1"/>
</dbReference>
<keyword evidence="10" id="KW-0812">Transmembrane</keyword>
<dbReference type="InterPro" id="IPR012338">
    <property type="entry name" value="Beta-lactam/transpept-like"/>
</dbReference>
<dbReference type="InterPro" id="IPR001264">
    <property type="entry name" value="Glyco_trans_51"/>
</dbReference>
<dbReference type="InterPro" id="IPR050396">
    <property type="entry name" value="Glycosyltr_51/Transpeptidase"/>
</dbReference>
<comment type="catalytic activity">
    <reaction evidence="7">
        <text>Preferential cleavage: (Ac)2-L-Lys-D-Ala-|-D-Ala. Also transpeptidation of peptidyl-alanyl moieties that are N-acyl substituents of D-alanine.</text>
        <dbReference type="EC" id="3.4.16.4"/>
    </reaction>
</comment>
<dbReference type="GO" id="GO:0009002">
    <property type="term" value="F:serine-type D-Ala-D-Ala carboxypeptidase activity"/>
    <property type="evidence" value="ECO:0007669"/>
    <property type="project" value="UniProtKB-EC"/>
</dbReference>
<dbReference type="InterPro" id="IPR023346">
    <property type="entry name" value="Lysozyme-like_dom_sf"/>
</dbReference>
<evidence type="ECO:0000259" key="11">
    <source>
        <dbReference type="Pfam" id="PF00905"/>
    </source>
</evidence>
<keyword evidence="4" id="KW-0808">Transferase</keyword>
<keyword evidence="6" id="KW-0511">Multifunctional enzyme</keyword>
<dbReference type="GO" id="GO:0008658">
    <property type="term" value="F:penicillin binding"/>
    <property type="evidence" value="ECO:0007669"/>
    <property type="project" value="InterPro"/>
</dbReference>
<feature type="compositionally biased region" description="Low complexity" evidence="9">
    <location>
        <begin position="98"/>
        <end position="111"/>
    </location>
</feature>
<dbReference type="PANTHER" id="PTHR32282:SF34">
    <property type="entry name" value="PENICILLIN-BINDING PROTEIN 1A"/>
    <property type="match status" value="1"/>
</dbReference>
<comment type="catalytic activity">
    <reaction evidence="8">
        <text>[GlcNAc-(1-&gt;4)-Mur2Ac(oyl-L-Ala-gamma-D-Glu-L-Lys-D-Ala-D-Ala)](n)-di-trans,octa-cis-undecaprenyl diphosphate + beta-D-GlcNAc-(1-&gt;4)-Mur2Ac(oyl-L-Ala-gamma-D-Glu-L-Lys-D-Ala-D-Ala)-di-trans,octa-cis-undecaprenyl diphosphate = [GlcNAc-(1-&gt;4)-Mur2Ac(oyl-L-Ala-gamma-D-Glu-L-Lys-D-Ala-D-Ala)](n+1)-di-trans,octa-cis-undecaprenyl diphosphate + di-trans,octa-cis-undecaprenyl diphosphate + H(+)</text>
        <dbReference type="Rhea" id="RHEA:23708"/>
        <dbReference type="Rhea" id="RHEA-COMP:9602"/>
        <dbReference type="Rhea" id="RHEA-COMP:9603"/>
        <dbReference type="ChEBI" id="CHEBI:15378"/>
        <dbReference type="ChEBI" id="CHEBI:58405"/>
        <dbReference type="ChEBI" id="CHEBI:60033"/>
        <dbReference type="ChEBI" id="CHEBI:78435"/>
        <dbReference type="EC" id="2.4.99.28"/>
    </reaction>
</comment>
<feature type="region of interest" description="Disordered" evidence="9">
    <location>
        <begin position="205"/>
        <end position="243"/>
    </location>
</feature>
<evidence type="ECO:0000256" key="2">
    <source>
        <dbReference type="ARBA" id="ARBA00022670"/>
    </source>
</evidence>
<feature type="compositionally biased region" description="Pro residues" evidence="9">
    <location>
        <begin position="112"/>
        <end position="136"/>
    </location>
</feature>
<keyword evidence="1 13" id="KW-0121">Carboxypeptidase</keyword>
<dbReference type="Pfam" id="PF00905">
    <property type="entry name" value="Transpeptidase"/>
    <property type="match status" value="1"/>
</dbReference>
<organism evidence="13 14">
    <name type="scientific">Prauserella muralis</name>
    <dbReference type="NCBI Taxonomy" id="588067"/>
    <lineage>
        <taxon>Bacteria</taxon>
        <taxon>Bacillati</taxon>
        <taxon>Actinomycetota</taxon>
        <taxon>Actinomycetes</taxon>
        <taxon>Pseudonocardiales</taxon>
        <taxon>Pseudonocardiaceae</taxon>
        <taxon>Prauserella</taxon>
    </lineage>
</organism>
<feature type="compositionally biased region" description="Low complexity" evidence="9">
    <location>
        <begin position="914"/>
        <end position="927"/>
    </location>
</feature>